<evidence type="ECO:0000313" key="1">
    <source>
        <dbReference type="EnsemblPlants" id="OBART10G13650.1"/>
    </source>
</evidence>
<dbReference type="eggNOG" id="ENOG502S2YF">
    <property type="taxonomic scope" value="Eukaryota"/>
</dbReference>
<name>A0A0D3HEV4_9ORYZ</name>
<accession>A0A0D3HEV4</accession>
<dbReference type="Gramene" id="OBART10G13650.1">
    <property type="protein sequence ID" value="OBART10G13650.1"/>
    <property type="gene ID" value="OBART10G13650"/>
</dbReference>
<dbReference type="PaxDb" id="65489-OBART10G13650.1"/>
<dbReference type="AlphaFoldDB" id="A0A0D3HEV4"/>
<keyword evidence="2" id="KW-1185">Reference proteome</keyword>
<evidence type="ECO:0000313" key="2">
    <source>
        <dbReference type="Proteomes" id="UP000026960"/>
    </source>
</evidence>
<protein>
    <recommendedName>
        <fullName evidence="3">F-box associated domain-containing protein</fullName>
    </recommendedName>
</protein>
<organism evidence="1">
    <name type="scientific">Oryza barthii</name>
    <dbReference type="NCBI Taxonomy" id="65489"/>
    <lineage>
        <taxon>Eukaryota</taxon>
        <taxon>Viridiplantae</taxon>
        <taxon>Streptophyta</taxon>
        <taxon>Embryophyta</taxon>
        <taxon>Tracheophyta</taxon>
        <taxon>Spermatophyta</taxon>
        <taxon>Magnoliopsida</taxon>
        <taxon>Liliopsida</taxon>
        <taxon>Poales</taxon>
        <taxon>Poaceae</taxon>
        <taxon>BOP clade</taxon>
        <taxon>Oryzoideae</taxon>
        <taxon>Oryzeae</taxon>
        <taxon>Oryzinae</taxon>
        <taxon>Oryza</taxon>
    </lineage>
</organism>
<reference evidence="1" key="2">
    <citation type="submission" date="2015-03" db="UniProtKB">
        <authorList>
            <consortium name="EnsemblPlants"/>
        </authorList>
    </citation>
    <scope>IDENTIFICATION</scope>
</reference>
<proteinExistence type="predicted"/>
<reference evidence="1" key="1">
    <citation type="journal article" date="2009" name="Rice">
        <title>De Novo Next Generation Sequencing of Plant Genomes.</title>
        <authorList>
            <person name="Rounsley S."/>
            <person name="Marri P.R."/>
            <person name="Yu Y."/>
            <person name="He R."/>
            <person name="Sisneros N."/>
            <person name="Goicoechea J.L."/>
            <person name="Lee S.J."/>
            <person name="Angelova A."/>
            <person name="Kudrna D."/>
            <person name="Luo M."/>
            <person name="Affourtit J."/>
            <person name="Desany B."/>
            <person name="Knight J."/>
            <person name="Niazi F."/>
            <person name="Egholm M."/>
            <person name="Wing R.A."/>
        </authorList>
    </citation>
    <scope>NUCLEOTIDE SEQUENCE [LARGE SCALE GENOMIC DNA]</scope>
    <source>
        <strain evidence="1">cv. IRGC 105608</strain>
    </source>
</reference>
<evidence type="ECO:0008006" key="3">
    <source>
        <dbReference type="Google" id="ProtNLM"/>
    </source>
</evidence>
<dbReference type="EnsemblPlants" id="OBART10G13650.1">
    <property type="protein sequence ID" value="OBART10G13650.1"/>
    <property type="gene ID" value="OBART10G13650"/>
</dbReference>
<dbReference type="Proteomes" id="UP000026960">
    <property type="component" value="Chromosome 10"/>
</dbReference>
<sequence>MACELVALDMETREFEVIVQGPPCRHGEGKMTVLELHGALCVACSDKATDAINLWMVNCDAVTALVDRVPCRARRVLVRVDPMDGRILLNAGMSLGYYDYDPKTAALETIYRVSVPGYDAVWNRICPIICQESLVRVDRGDSD</sequence>
<dbReference type="HOGENOM" id="CLU_1809147_0_0_1"/>